<organism evidence="12 13">
    <name type="scientific">Natronincola peptidivorans</name>
    <dbReference type="NCBI Taxonomy" id="426128"/>
    <lineage>
        <taxon>Bacteria</taxon>
        <taxon>Bacillati</taxon>
        <taxon>Bacillota</taxon>
        <taxon>Clostridia</taxon>
        <taxon>Peptostreptococcales</taxon>
        <taxon>Natronincolaceae</taxon>
        <taxon>Natronincola</taxon>
    </lineage>
</organism>
<dbReference type="InterPro" id="IPR013785">
    <property type="entry name" value="Aldolase_TIM"/>
</dbReference>
<sequence length="304" mass="34456">MKQALVFNAQRFSLHDGEGIRTTIFFKGCGLYCRWCHNPESQSYAMQVLGYEERCKKCGACIMACPNNAVRESEGQIVLDREKCKACGKCIDYCAYNALEMAGKYYTTDELVNIAKRDMILYEESGGGVTLSGGEAMSQPIEFLLELCKKLKKIGIHVTMDTCGFAPKESFRRLAPYIDSFLYDMKTLDEDKHREFIGEGLDVILDNLIEINKLSSHIHIRIPIIGKFNDDLEEMLKVAEWLLANKIKVQSINLLPYHSAGSIKYQRLGLSYDHEAMGVPEESKMEEVKKIFIEKGFQNIKIGG</sequence>
<proteinExistence type="inferred from homology"/>
<dbReference type="InterPro" id="IPR017900">
    <property type="entry name" value="4Fe4S_Fe_S_CS"/>
</dbReference>
<dbReference type="RefSeq" id="WP_090445479.1">
    <property type="nucleotide sequence ID" value="NZ_FOHU01000015.1"/>
</dbReference>
<protein>
    <submittedName>
        <fullName evidence="12">Pyruvate formate lyase activating enzyme</fullName>
    </submittedName>
</protein>
<dbReference type="EMBL" id="FOHU01000015">
    <property type="protein sequence ID" value="SET58721.1"/>
    <property type="molecule type" value="Genomic_DNA"/>
</dbReference>
<dbReference type="SFLD" id="SFLDS00029">
    <property type="entry name" value="Radical_SAM"/>
    <property type="match status" value="1"/>
</dbReference>
<keyword evidence="3" id="KW-0004">4Fe-4S</keyword>
<evidence type="ECO:0000256" key="3">
    <source>
        <dbReference type="ARBA" id="ARBA00022485"/>
    </source>
</evidence>
<reference evidence="12 13" key="1">
    <citation type="submission" date="2016-10" db="EMBL/GenBank/DDBJ databases">
        <authorList>
            <person name="de Groot N.N."/>
        </authorList>
    </citation>
    <scope>NUCLEOTIDE SEQUENCE [LARGE SCALE GENOMIC DNA]</scope>
    <source>
        <strain evidence="12 13">DSM 18979</strain>
    </source>
</reference>
<dbReference type="GO" id="GO:0051539">
    <property type="term" value="F:4 iron, 4 sulfur cluster binding"/>
    <property type="evidence" value="ECO:0007669"/>
    <property type="project" value="UniProtKB-KW"/>
</dbReference>
<dbReference type="InterPro" id="IPR040074">
    <property type="entry name" value="BssD/PflA/YjjW"/>
</dbReference>
<dbReference type="Pfam" id="PF00037">
    <property type="entry name" value="Fer4"/>
    <property type="match status" value="1"/>
</dbReference>
<dbReference type="OrthoDB" id="9782387at2"/>
<dbReference type="GO" id="GO:0016829">
    <property type="term" value="F:lyase activity"/>
    <property type="evidence" value="ECO:0007669"/>
    <property type="project" value="UniProtKB-KW"/>
</dbReference>
<keyword evidence="8" id="KW-0411">Iron-sulfur</keyword>
<keyword evidence="12" id="KW-0456">Lyase</keyword>
<dbReference type="PROSITE" id="PS01087">
    <property type="entry name" value="RADICAL_ACTIVATING"/>
    <property type="match status" value="1"/>
</dbReference>
<dbReference type="SFLD" id="SFLDG01118">
    <property type="entry name" value="activating_enzymes__group_2"/>
    <property type="match status" value="1"/>
</dbReference>
<evidence type="ECO:0000256" key="9">
    <source>
        <dbReference type="ARBA" id="ARBA00047365"/>
    </source>
</evidence>
<evidence type="ECO:0000256" key="7">
    <source>
        <dbReference type="ARBA" id="ARBA00023004"/>
    </source>
</evidence>
<dbReference type="GO" id="GO:0046872">
    <property type="term" value="F:metal ion binding"/>
    <property type="evidence" value="ECO:0007669"/>
    <property type="project" value="UniProtKB-KW"/>
</dbReference>
<evidence type="ECO:0000256" key="5">
    <source>
        <dbReference type="ARBA" id="ARBA00022723"/>
    </source>
</evidence>
<dbReference type="InterPro" id="IPR001989">
    <property type="entry name" value="Radical_activat_CS"/>
</dbReference>
<dbReference type="Gene3D" id="3.30.70.20">
    <property type="match status" value="1"/>
</dbReference>
<dbReference type="Pfam" id="PF04055">
    <property type="entry name" value="Radical_SAM"/>
    <property type="match status" value="1"/>
</dbReference>
<dbReference type="STRING" id="426128.SAMN05660297_02839"/>
<dbReference type="SUPFAM" id="SSF54862">
    <property type="entry name" value="4Fe-4S ferredoxins"/>
    <property type="match status" value="1"/>
</dbReference>
<gene>
    <name evidence="12" type="ORF">SAMN05660297_02839</name>
</gene>
<feature type="domain" description="Radical SAM core" evidence="11">
    <location>
        <begin position="15"/>
        <end position="294"/>
    </location>
</feature>
<evidence type="ECO:0000259" key="11">
    <source>
        <dbReference type="PROSITE" id="PS51918"/>
    </source>
</evidence>
<evidence type="ECO:0000256" key="8">
    <source>
        <dbReference type="ARBA" id="ARBA00023014"/>
    </source>
</evidence>
<keyword evidence="12" id="KW-0670">Pyruvate</keyword>
<dbReference type="PROSITE" id="PS51918">
    <property type="entry name" value="RADICAL_SAM"/>
    <property type="match status" value="1"/>
</dbReference>
<dbReference type="GO" id="GO:0016491">
    <property type="term" value="F:oxidoreductase activity"/>
    <property type="evidence" value="ECO:0007669"/>
    <property type="project" value="UniProtKB-KW"/>
</dbReference>
<dbReference type="AlphaFoldDB" id="A0A1I0FKX8"/>
<dbReference type="InterPro" id="IPR012839">
    <property type="entry name" value="Organic_radical_activase"/>
</dbReference>
<keyword evidence="5" id="KW-0479">Metal-binding</keyword>
<evidence type="ECO:0000256" key="4">
    <source>
        <dbReference type="ARBA" id="ARBA00022691"/>
    </source>
</evidence>
<keyword evidence="4" id="KW-0949">S-adenosyl-L-methionine</keyword>
<evidence type="ECO:0000256" key="2">
    <source>
        <dbReference type="ARBA" id="ARBA00009777"/>
    </source>
</evidence>
<keyword evidence="7" id="KW-0408">Iron</keyword>
<comment type="similarity">
    <text evidence="2">Belongs to the organic radical-activating enzymes family.</text>
</comment>
<dbReference type="SUPFAM" id="SSF102114">
    <property type="entry name" value="Radical SAM enzymes"/>
    <property type="match status" value="1"/>
</dbReference>
<evidence type="ECO:0000313" key="12">
    <source>
        <dbReference type="EMBL" id="SET58721.1"/>
    </source>
</evidence>
<evidence type="ECO:0000259" key="10">
    <source>
        <dbReference type="PROSITE" id="PS51379"/>
    </source>
</evidence>
<keyword evidence="6" id="KW-0560">Oxidoreductase</keyword>
<evidence type="ECO:0000256" key="6">
    <source>
        <dbReference type="ARBA" id="ARBA00023002"/>
    </source>
</evidence>
<dbReference type="PROSITE" id="PS51379">
    <property type="entry name" value="4FE4S_FER_2"/>
    <property type="match status" value="2"/>
</dbReference>
<comment type="catalytic activity">
    <reaction evidence="9">
        <text>glycyl-[protein] + reduced [flavodoxin] + S-adenosyl-L-methionine = glycin-2-yl radical-[protein] + semiquinone [flavodoxin] + 5'-deoxyadenosine + L-methionine + H(+)</text>
        <dbReference type="Rhea" id="RHEA:61976"/>
        <dbReference type="Rhea" id="RHEA-COMP:10622"/>
        <dbReference type="Rhea" id="RHEA-COMP:14480"/>
        <dbReference type="Rhea" id="RHEA-COMP:15993"/>
        <dbReference type="Rhea" id="RHEA-COMP:15994"/>
        <dbReference type="ChEBI" id="CHEBI:15378"/>
        <dbReference type="ChEBI" id="CHEBI:17319"/>
        <dbReference type="ChEBI" id="CHEBI:29947"/>
        <dbReference type="ChEBI" id="CHEBI:32722"/>
        <dbReference type="ChEBI" id="CHEBI:57618"/>
        <dbReference type="ChEBI" id="CHEBI:57844"/>
        <dbReference type="ChEBI" id="CHEBI:59789"/>
        <dbReference type="ChEBI" id="CHEBI:140311"/>
    </reaction>
</comment>
<dbReference type="PROSITE" id="PS00198">
    <property type="entry name" value="4FE4S_FER_1"/>
    <property type="match status" value="1"/>
</dbReference>
<name>A0A1I0FKX8_9FIRM</name>
<dbReference type="Gene3D" id="3.20.20.70">
    <property type="entry name" value="Aldolase class I"/>
    <property type="match status" value="1"/>
</dbReference>
<dbReference type="InterPro" id="IPR034457">
    <property type="entry name" value="Organic_radical-activating"/>
</dbReference>
<dbReference type="SFLD" id="SFLDG01066">
    <property type="entry name" value="organic_radical-activating_enz"/>
    <property type="match status" value="1"/>
</dbReference>
<dbReference type="InterPro" id="IPR007197">
    <property type="entry name" value="rSAM"/>
</dbReference>
<evidence type="ECO:0000313" key="13">
    <source>
        <dbReference type="Proteomes" id="UP000199568"/>
    </source>
</evidence>
<dbReference type="PANTHER" id="PTHR30352">
    <property type="entry name" value="PYRUVATE FORMATE-LYASE-ACTIVATING ENZYME"/>
    <property type="match status" value="1"/>
</dbReference>
<feature type="domain" description="4Fe-4S ferredoxin-type" evidence="10">
    <location>
        <begin position="46"/>
        <end position="74"/>
    </location>
</feature>
<comment type="cofactor">
    <cofactor evidence="1">
        <name>[4Fe-4S] cluster</name>
        <dbReference type="ChEBI" id="CHEBI:49883"/>
    </cofactor>
</comment>
<dbReference type="PANTHER" id="PTHR30352:SF4">
    <property type="entry name" value="PYRUVATE FORMATE-LYASE 2-ACTIVATING ENZYME"/>
    <property type="match status" value="1"/>
</dbReference>
<dbReference type="NCBIfam" id="TIGR02494">
    <property type="entry name" value="PFLE_PFLC"/>
    <property type="match status" value="1"/>
</dbReference>
<evidence type="ECO:0000256" key="1">
    <source>
        <dbReference type="ARBA" id="ARBA00001966"/>
    </source>
</evidence>
<dbReference type="PIRSF" id="PIRSF000371">
    <property type="entry name" value="PFL_act_enz"/>
    <property type="match status" value="1"/>
</dbReference>
<dbReference type="InterPro" id="IPR058240">
    <property type="entry name" value="rSAM_sf"/>
</dbReference>
<dbReference type="InterPro" id="IPR017896">
    <property type="entry name" value="4Fe4S_Fe-S-bd"/>
</dbReference>
<keyword evidence="13" id="KW-1185">Reference proteome</keyword>
<feature type="domain" description="4Fe-4S ferredoxin-type" evidence="10">
    <location>
        <begin position="75"/>
        <end position="104"/>
    </location>
</feature>
<accession>A0A1I0FKX8</accession>
<dbReference type="Proteomes" id="UP000199568">
    <property type="component" value="Unassembled WGS sequence"/>
</dbReference>